<protein>
    <recommendedName>
        <fullName evidence="2">histidine kinase</fullName>
        <ecNumber evidence="2">2.7.13.3</ecNumber>
    </recommendedName>
</protein>
<dbReference type="GO" id="GO:0005886">
    <property type="term" value="C:plasma membrane"/>
    <property type="evidence" value="ECO:0007669"/>
    <property type="project" value="TreeGrafter"/>
</dbReference>
<dbReference type="InterPro" id="IPR003594">
    <property type="entry name" value="HATPase_dom"/>
</dbReference>
<comment type="catalytic activity">
    <reaction evidence="1">
        <text>ATP + protein L-histidine = ADP + protein N-phospho-L-histidine.</text>
        <dbReference type="EC" id="2.7.13.3"/>
    </reaction>
</comment>
<dbReference type="InterPro" id="IPR036890">
    <property type="entry name" value="HATPase_C_sf"/>
</dbReference>
<name>A0A0G0HNM3_9BACT</name>
<dbReference type="GO" id="GO:0016036">
    <property type="term" value="P:cellular response to phosphate starvation"/>
    <property type="evidence" value="ECO:0007669"/>
    <property type="project" value="TreeGrafter"/>
</dbReference>
<dbReference type="CDD" id="cd00075">
    <property type="entry name" value="HATPase"/>
    <property type="match status" value="1"/>
</dbReference>
<dbReference type="Proteomes" id="UP000034603">
    <property type="component" value="Unassembled WGS sequence"/>
</dbReference>
<evidence type="ECO:0000259" key="7">
    <source>
        <dbReference type="PROSITE" id="PS50109"/>
    </source>
</evidence>
<dbReference type="PROSITE" id="PS50109">
    <property type="entry name" value="HIS_KIN"/>
    <property type="match status" value="1"/>
</dbReference>
<dbReference type="PANTHER" id="PTHR45453:SF1">
    <property type="entry name" value="PHOSPHATE REGULON SENSOR PROTEIN PHOR"/>
    <property type="match status" value="1"/>
</dbReference>
<dbReference type="PRINTS" id="PR00344">
    <property type="entry name" value="BCTRLSENSOR"/>
</dbReference>
<evidence type="ECO:0000256" key="2">
    <source>
        <dbReference type="ARBA" id="ARBA00012438"/>
    </source>
</evidence>
<feature type="domain" description="Histidine kinase" evidence="7">
    <location>
        <begin position="1"/>
        <end position="73"/>
    </location>
</feature>
<dbReference type="EMBL" id="LBTR01000022">
    <property type="protein sequence ID" value="KKQ44753.1"/>
    <property type="molecule type" value="Genomic_DNA"/>
</dbReference>
<evidence type="ECO:0000313" key="8">
    <source>
        <dbReference type="EMBL" id="KKQ44753.1"/>
    </source>
</evidence>
<dbReference type="InterPro" id="IPR005467">
    <property type="entry name" value="His_kinase_dom"/>
</dbReference>
<dbReference type="InterPro" id="IPR004358">
    <property type="entry name" value="Sig_transdc_His_kin-like_C"/>
</dbReference>
<evidence type="ECO:0000256" key="4">
    <source>
        <dbReference type="ARBA" id="ARBA00022679"/>
    </source>
</evidence>
<organism evidence="8 9">
    <name type="scientific">Candidatus Woesebacteria bacterium GW2011_GWA1_37_8</name>
    <dbReference type="NCBI Taxonomy" id="1618546"/>
    <lineage>
        <taxon>Bacteria</taxon>
        <taxon>Candidatus Woeseibacteriota</taxon>
    </lineage>
</organism>
<dbReference type="Pfam" id="PF02518">
    <property type="entry name" value="HATPase_c"/>
    <property type="match status" value="1"/>
</dbReference>
<evidence type="ECO:0000256" key="3">
    <source>
        <dbReference type="ARBA" id="ARBA00022553"/>
    </source>
</evidence>
<gene>
    <name evidence="8" type="ORF">US62_C0022G0016</name>
</gene>
<comment type="caution">
    <text evidence="8">The sequence shown here is derived from an EMBL/GenBank/DDBJ whole genome shotgun (WGS) entry which is preliminary data.</text>
</comment>
<keyword evidence="6" id="KW-0902">Two-component regulatory system</keyword>
<dbReference type="PANTHER" id="PTHR45453">
    <property type="entry name" value="PHOSPHATE REGULON SENSOR PROTEIN PHOR"/>
    <property type="match status" value="1"/>
</dbReference>
<evidence type="ECO:0000313" key="9">
    <source>
        <dbReference type="Proteomes" id="UP000034603"/>
    </source>
</evidence>
<dbReference type="AlphaFoldDB" id="A0A0G0HNM3"/>
<dbReference type="Gene3D" id="3.30.565.10">
    <property type="entry name" value="Histidine kinase-like ATPase, C-terminal domain"/>
    <property type="match status" value="1"/>
</dbReference>
<dbReference type="GO" id="GO:0000155">
    <property type="term" value="F:phosphorelay sensor kinase activity"/>
    <property type="evidence" value="ECO:0007669"/>
    <property type="project" value="TreeGrafter"/>
</dbReference>
<evidence type="ECO:0000256" key="1">
    <source>
        <dbReference type="ARBA" id="ARBA00000085"/>
    </source>
</evidence>
<dbReference type="SUPFAM" id="SSF55874">
    <property type="entry name" value="ATPase domain of HSP90 chaperone/DNA topoisomerase II/histidine kinase"/>
    <property type="match status" value="1"/>
</dbReference>
<accession>A0A0G0HNM3</accession>
<proteinExistence type="predicted"/>
<reference evidence="8 9" key="1">
    <citation type="journal article" date="2015" name="Nature">
        <title>rRNA introns, odd ribosomes, and small enigmatic genomes across a large radiation of phyla.</title>
        <authorList>
            <person name="Brown C.T."/>
            <person name="Hug L.A."/>
            <person name="Thomas B.C."/>
            <person name="Sharon I."/>
            <person name="Castelle C.J."/>
            <person name="Singh A."/>
            <person name="Wilkins M.J."/>
            <person name="Williams K.H."/>
            <person name="Banfield J.F."/>
        </authorList>
    </citation>
    <scope>NUCLEOTIDE SEQUENCE [LARGE SCALE GENOMIC DNA]</scope>
</reference>
<dbReference type="EC" id="2.7.13.3" evidence="2"/>
<sequence>KLIVSDNGIGISKSDLPHIFDRFYRADQSRNKNEISGFGLGLSIAKKIANLHSASIRVESKPGKGSTFTANFS</sequence>
<keyword evidence="5 8" id="KW-0418">Kinase</keyword>
<dbReference type="GO" id="GO:0004721">
    <property type="term" value="F:phosphoprotein phosphatase activity"/>
    <property type="evidence" value="ECO:0007669"/>
    <property type="project" value="TreeGrafter"/>
</dbReference>
<keyword evidence="3" id="KW-0597">Phosphoprotein</keyword>
<evidence type="ECO:0000256" key="6">
    <source>
        <dbReference type="ARBA" id="ARBA00023012"/>
    </source>
</evidence>
<keyword evidence="4" id="KW-0808">Transferase</keyword>
<evidence type="ECO:0000256" key="5">
    <source>
        <dbReference type="ARBA" id="ARBA00022777"/>
    </source>
</evidence>
<feature type="non-terminal residue" evidence="8">
    <location>
        <position position="1"/>
    </location>
</feature>
<dbReference type="InterPro" id="IPR050351">
    <property type="entry name" value="BphY/WalK/GraS-like"/>
</dbReference>